<sequence>MNREKCPCCGYPTLNRRSYDEICILCDWQDSGYSEQTPETMDGGPNGDYSLEEARRNFAVHFTMYREKPRSIPSAFLVKKRILIDAYQLLDEDNEENELIKWNEIFMLEKELLLYG</sequence>
<keyword evidence="3" id="KW-1185">Reference proteome</keyword>
<dbReference type="InterPro" id="IPR025983">
    <property type="entry name" value="Cys_rich_CPCC"/>
</dbReference>
<reference evidence="2 3" key="1">
    <citation type="submission" date="2023-07" db="EMBL/GenBank/DDBJ databases">
        <title>Genomic Encyclopedia of Type Strains, Phase IV (KMG-IV): sequencing the most valuable type-strain genomes for metagenomic binning, comparative biology and taxonomic classification.</title>
        <authorList>
            <person name="Goeker M."/>
        </authorList>
    </citation>
    <scope>NUCLEOTIDE SEQUENCE [LARGE SCALE GENOMIC DNA]</scope>
    <source>
        <strain evidence="2 3">DSM 16419</strain>
    </source>
</reference>
<dbReference type="Pfam" id="PF14206">
    <property type="entry name" value="Cys_rich_CPCC"/>
    <property type="match status" value="1"/>
</dbReference>
<feature type="domain" description="Cysteine-rich CPCC" evidence="1">
    <location>
        <begin position="5"/>
        <end position="64"/>
    </location>
</feature>
<evidence type="ECO:0000313" key="2">
    <source>
        <dbReference type="EMBL" id="MDQ0427244.1"/>
    </source>
</evidence>
<accession>A0ABU0GPG2</accession>
<evidence type="ECO:0000259" key="1">
    <source>
        <dbReference type="Pfam" id="PF14206"/>
    </source>
</evidence>
<organism evidence="2 3">
    <name type="scientific">Planomicrobium stackebrandtii</name>
    <dbReference type="NCBI Taxonomy" id="253160"/>
    <lineage>
        <taxon>Bacteria</taxon>
        <taxon>Bacillati</taxon>
        <taxon>Bacillota</taxon>
        <taxon>Bacilli</taxon>
        <taxon>Bacillales</taxon>
        <taxon>Caryophanaceae</taxon>
        <taxon>Planomicrobium</taxon>
    </lineage>
</organism>
<dbReference type="Proteomes" id="UP001241988">
    <property type="component" value="Unassembled WGS sequence"/>
</dbReference>
<gene>
    <name evidence="2" type="ORF">QOZ98_000069</name>
</gene>
<evidence type="ECO:0000313" key="3">
    <source>
        <dbReference type="Proteomes" id="UP001241988"/>
    </source>
</evidence>
<name>A0ABU0GPG2_9BACL</name>
<protein>
    <recommendedName>
        <fullName evidence="1">Cysteine-rich CPCC domain-containing protein</fullName>
    </recommendedName>
</protein>
<proteinExistence type="predicted"/>
<dbReference type="EMBL" id="JAUSWB010000001">
    <property type="protein sequence ID" value="MDQ0427244.1"/>
    <property type="molecule type" value="Genomic_DNA"/>
</dbReference>
<dbReference type="RefSeq" id="WP_308785571.1">
    <property type="nucleotide sequence ID" value="NZ_JAUSWB010000001.1"/>
</dbReference>
<comment type="caution">
    <text evidence="2">The sequence shown here is derived from an EMBL/GenBank/DDBJ whole genome shotgun (WGS) entry which is preliminary data.</text>
</comment>